<comment type="similarity">
    <text evidence="2">Belongs to the MGMT family.</text>
</comment>
<evidence type="ECO:0000256" key="2">
    <source>
        <dbReference type="ARBA" id="ARBA00008711"/>
    </source>
</evidence>
<evidence type="ECO:0000256" key="8">
    <source>
        <dbReference type="ARBA" id="ARBA00023204"/>
    </source>
</evidence>
<dbReference type="Proteomes" id="UP000271241">
    <property type="component" value="Unassembled WGS sequence"/>
</dbReference>
<dbReference type="CDD" id="cd06445">
    <property type="entry name" value="ATase"/>
    <property type="match status" value="1"/>
</dbReference>
<keyword evidence="6" id="KW-0808">Transferase</keyword>
<dbReference type="STRING" id="78915.A0A4P9XR57"/>
<dbReference type="AlphaFoldDB" id="A0A4P9XR57"/>
<evidence type="ECO:0000256" key="12">
    <source>
        <dbReference type="SAM" id="MobiDB-lite"/>
    </source>
</evidence>
<keyword evidence="8" id="KW-0234">DNA repair</keyword>
<dbReference type="InterPro" id="IPR014048">
    <property type="entry name" value="MethylDNA_cys_MeTrfase_DNA-bd"/>
</dbReference>
<sequence length="168" mass="18725">MPPARRHTAAATQRKTSQRSPYFGAGKKPECRDAEDNESSNDDAAQAATASTLEQVYFPSTAAERKDFVNKRTGRRVTAFQFRVYDMCAQIPEVGQALRWNPFCPLPVPCHRVLTANAFIGGFSGEWGSGEKICSKRSLLAKEGLEFDDESYLLPDCQKARLFTDFCC</sequence>
<evidence type="ECO:0000313" key="14">
    <source>
        <dbReference type="EMBL" id="RKP08402.1"/>
    </source>
</evidence>
<name>A0A4P9XR57_9FUNG</name>
<dbReference type="EC" id="2.1.1.63" evidence="3"/>
<keyword evidence="7" id="KW-0227">DNA damage</keyword>
<accession>A0A4P9XR57</accession>
<dbReference type="InterPro" id="IPR036388">
    <property type="entry name" value="WH-like_DNA-bd_sf"/>
</dbReference>
<comment type="catalytic activity">
    <reaction evidence="11">
        <text>a 6-O-methyl-2'-deoxyguanosine in DNA + L-cysteinyl-[protein] = S-methyl-L-cysteinyl-[protein] + a 2'-deoxyguanosine in DNA</text>
        <dbReference type="Rhea" id="RHEA:24000"/>
        <dbReference type="Rhea" id="RHEA-COMP:10131"/>
        <dbReference type="Rhea" id="RHEA-COMP:10132"/>
        <dbReference type="Rhea" id="RHEA-COMP:11367"/>
        <dbReference type="Rhea" id="RHEA-COMP:11368"/>
        <dbReference type="ChEBI" id="CHEBI:29950"/>
        <dbReference type="ChEBI" id="CHEBI:82612"/>
        <dbReference type="ChEBI" id="CHEBI:85445"/>
        <dbReference type="ChEBI" id="CHEBI:85448"/>
        <dbReference type="EC" id="2.1.1.63"/>
    </reaction>
</comment>
<reference evidence="15" key="1">
    <citation type="journal article" date="2018" name="Nat. Microbiol.">
        <title>Leveraging single-cell genomics to expand the fungal tree of life.</title>
        <authorList>
            <person name="Ahrendt S.R."/>
            <person name="Quandt C.A."/>
            <person name="Ciobanu D."/>
            <person name="Clum A."/>
            <person name="Salamov A."/>
            <person name="Andreopoulos B."/>
            <person name="Cheng J.F."/>
            <person name="Woyke T."/>
            <person name="Pelin A."/>
            <person name="Henrissat B."/>
            <person name="Reynolds N.K."/>
            <person name="Benny G.L."/>
            <person name="Smith M.E."/>
            <person name="James T.Y."/>
            <person name="Grigoriev I.V."/>
        </authorList>
    </citation>
    <scope>NUCLEOTIDE SEQUENCE [LARGE SCALE GENOMIC DNA]</scope>
    <source>
        <strain evidence="15">RSA 1356</strain>
    </source>
</reference>
<dbReference type="InterPro" id="IPR036217">
    <property type="entry name" value="MethylDNA_cys_MeTrfase_DNAb"/>
</dbReference>
<dbReference type="InterPro" id="IPR001497">
    <property type="entry name" value="MethylDNA_cys_MeTrfase_AS"/>
</dbReference>
<dbReference type="PANTHER" id="PTHR10815:SF13">
    <property type="entry name" value="METHYLATED-DNA--PROTEIN-CYSTEINE METHYLTRANSFERASE"/>
    <property type="match status" value="1"/>
</dbReference>
<organism evidence="14 15">
    <name type="scientific">Thamnocephalis sphaerospora</name>
    <dbReference type="NCBI Taxonomy" id="78915"/>
    <lineage>
        <taxon>Eukaryota</taxon>
        <taxon>Fungi</taxon>
        <taxon>Fungi incertae sedis</taxon>
        <taxon>Zoopagomycota</taxon>
        <taxon>Zoopagomycotina</taxon>
        <taxon>Zoopagomycetes</taxon>
        <taxon>Zoopagales</taxon>
        <taxon>Sigmoideomycetaceae</taxon>
        <taxon>Thamnocephalis</taxon>
    </lineage>
</organism>
<keyword evidence="15" id="KW-1185">Reference proteome</keyword>
<feature type="compositionally biased region" description="Polar residues" evidence="12">
    <location>
        <begin position="10"/>
        <end position="20"/>
    </location>
</feature>
<dbReference type="Pfam" id="PF01035">
    <property type="entry name" value="DNA_binding_1"/>
    <property type="match status" value="1"/>
</dbReference>
<protein>
    <recommendedName>
        <fullName evidence="4">Methylated-DNA--protein-cysteine methyltransferase</fullName>
        <ecNumber evidence="3">2.1.1.63</ecNumber>
    </recommendedName>
    <alternativeName>
        <fullName evidence="9">6-O-methylguanine-DNA methyltransferase</fullName>
    </alternativeName>
    <alternativeName>
        <fullName evidence="10">O-6-methylguanine-DNA-alkyltransferase</fullName>
    </alternativeName>
</protein>
<evidence type="ECO:0000256" key="4">
    <source>
        <dbReference type="ARBA" id="ARBA00015377"/>
    </source>
</evidence>
<evidence type="ECO:0000256" key="1">
    <source>
        <dbReference type="ARBA" id="ARBA00001286"/>
    </source>
</evidence>
<dbReference type="SUPFAM" id="SSF46767">
    <property type="entry name" value="Methylated DNA-protein cysteine methyltransferase, C-terminal domain"/>
    <property type="match status" value="1"/>
</dbReference>
<dbReference type="Gene3D" id="1.10.10.10">
    <property type="entry name" value="Winged helix-like DNA-binding domain superfamily/Winged helix DNA-binding domain"/>
    <property type="match status" value="1"/>
</dbReference>
<dbReference type="GO" id="GO:0006281">
    <property type="term" value="P:DNA repair"/>
    <property type="evidence" value="ECO:0007669"/>
    <property type="project" value="UniProtKB-KW"/>
</dbReference>
<evidence type="ECO:0000256" key="3">
    <source>
        <dbReference type="ARBA" id="ARBA00011918"/>
    </source>
</evidence>
<gene>
    <name evidence="14" type="ORF">THASP1DRAFT_29780</name>
</gene>
<dbReference type="OrthoDB" id="1907495at2759"/>
<evidence type="ECO:0000256" key="11">
    <source>
        <dbReference type="ARBA" id="ARBA00049348"/>
    </source>
</evidence>
<evidence type="ECO:0000256" key="9">
    <source>
        <dbReference type="ARBA" id="ARBA00030795"/>
    </source>
</evidence>
<dbReference type="PROSITE" id="PS00374">
    <property type="entry name" value="MGMT"/>
    <property type="match status" value="1"/>
</dbReference>
<dbReference type="EMBL" id="KZ992606">
    <property type="protein sequence ID" value="RKP08402.1"/>
    <property type="molecule type" value="Genomic_DNA"/>
</dbReference>
<evidence type="ECO:0000256" key="5">
    <source>
        <dbReference type="ARBA" id="ARBA00022603"/>
    </source>
</evidence>
<keyword evidence="5" id="KW-0489">Methyltransferase</keyword>
<feature type="domain" description="Methylated-DNA-[protein]-cysteine S-methyltransferase DNA binding" evidence="13">
    <location>
        <begin position="93"/>
        <end position="144"/>
    </location>
</feature>
<dbReference type="GO" id="GO:0032259">
    <property type="term" value="P:methylation"/>
    <property type="evidence" value="ECO:0007669"/>
    <property type="project" value="UniProtKB-KW"/>
</dbReference>
<evidence type="ECO:0000259" key="13">
    <source>
        <dbReference type="Pfam" id="PF01035"/>
    </source>
</evidence>
<evidence type="ECO:0000313" key="15">
    <source>
        <dbReference type="Proteomes" id="UP000271241"/>
    </source>
</evidence>
<comment type="catalytic activity">
    <reaction evidence="1">
        <text>a 4-O-methyl-thymidine in DNA + L-cysteinyl-[protein] = a thymidine in DNA + S-methyl-L-cysteinyl-[protein]</text>
        <dbReference type="Rhea" id="RHEA:53428"/>
        <dbReference type="Rhea" id="RHEA-COMP:10131"/>
        <dbReference type="Rhea" id="RHEA-COMP:10132"/>
        <dbReference type="Rhea" id="RHEA-COMP:13555"/>
        <dbReference type="Rhea" id="RHEA-COMP:13556"/>
        <dbReference type="ChEBI" id="CHEBI:29950"/>
        <dbReference type="ChEBI" id="CHEBI:82612"/>
        <dbReference type="ChEBI" id="CHEBI:137386"/>
        <dbReference type="ChEBI" id="CHEBI:137387"/>
        <dbReference type="EC" id="2.1.1.63"/>
    </reaction>
</comment>
<dbReference type="GO" id="GO:0003908">
    <property type="term" value="F:methylated-DNA-[protein]-cysteine S-methyltransferase activity"/>
    <property type="evidence" value="ECO:0007669"/>
    <property type="project" value="UniProtKB-EC"/>
</dbReference>
<dbReference type="PANTHER" id="PTHR10815">
    <property type="entry name" value="METHYLATED-DNA--PROTEIN-CYSTEINE METHYLTRANSFERASE"/>
    <property type="match status" value="1"/>
</dbReference>
<feature type="region of interest" description="Disordered" evidence="12">
    <location>
        <begin position="1"/>
        <end position="46"/>
    </location>
</feature>
<evidence type="ECO:0000256" key="6">
    <source>
        <dbReference type="ARBA" id="ARBA00022679"/>
    </source>
</evidence>
<proteinExistence type="inferred from homology"/>
<evidence type="ECO:0000256" key="10">
    <source>
        <dbReference type="ARBA" id="ARBA00031621"/>
    </source>
</evidence>
<evidence type="ECO:0000256" key="7">
    <source>
        <dbReference type="ARBA" id="ARBA00022763"/>
    </source>
</evidence>